<evidence type="ECO:0000313" key="2">
    <source>
        <dbReference type="Proteomes" id="UP000237481"/>
    </source>
</evidence>
<dbReference type="OrthoDB" id="496981at2759"/>
<dbReference type="PANTHER" id="PTHR48100">
    <property type="entry name" value="BROAD-SPECIFICITY PHOSPHATASE YOR283W-RELATED"/>
    <property type="match status" value="1"/>
</dbReference>
<dbReference type="Pfam" id="PF00300">
    <property type="entry name" value="His_Phos_1"/>
    <property type="match status" value="1"/>
</dbReference>
<name>A0A2S4KW52_9HYPO</name>
<gene>
    <name evidence="1" type="ORF">TPAR_05349</name>
</gene>
<dbReference type="PANTHER" id="PTHR48100:SF54">
    <property type="entry name" value="PHOSPHATASE SPAC5H10.03-RELATED"/>
    <property type="match status" value="1"/>
</dbReference>
<evidence type="ECO:0000313" key="1">
    <source>
        <dbReference type="EMBL" id="POR34416.1"/>
    </source>
</evidence>
<dbReference type="InterPro" id="IPR013078">
    <property type="entry name" value="His_Pase_superF_clade-1"/>
</dbReference>
<dbReference type="SMART" id="SM00855">
    <property type="entry name" value="PGAM"/>
    <property type="match status" value="1"/>
</dbReference>
<dbReference type="CDD" id="cd07067">
    <property type="entry name" value="HP_PGM_like"/>
    <property type="match status" value="1"/>
</dbReference>
<accession>A0A2S4KW52</accession>
<proteinExistence type="predicted"/>
<dbReference type="GO" id="GO:0016791">
    <property type="term" value="F:phosphatase activity"/>
    <property type="evidence" value="ECO:0007669"/>
    <property type="project" value="TreeGrafter"/>
</dbReference>
<dbReference type="Proteomes" id="UP000237481">
    <property type="component" value="Unassembled WGS sequence"/>
</dbReference>
<dbReference type="InterPro" id="IPR050275">
    <property type="entry name" value="PGM_Phosphatase"/>
</dbReference>
<dbReference type="Gene3D" id="3.40.50.1240">
    <property type="entry name" value="Phosphoglycerate mutase-like"/>
    <property type="match status" value="1"/>
</dbReference>
<dbReference type="SUPFAM" id="SSF53254">
    <property type="entry name" value="Phosphoglycerate mutase-like"/>
    <property type="match status" value="1"/>
</dbReference>
<reference evidence="1 2" key="1">
    <citation type="submission" date="2018-01" db="EMBL/GenBank/DDBJ databases">
        <title>Harnessing the power of phylogenomics to disentangle the directionality and signatures of interkingdom host jumping in the parasitic fungal genus Tolypocladium.</title>
        <authorList>
            <person name="Quandt C.A."/>
            <person name="Patterson W."/>
            <person name="Spatafora J.W."/>
        </authorList>
    </citation>
    <scope>NUCLEOTIDE SEQUENCE [LARGE SCALE GENOMIC DNA]</scope>
    <source>
        <strain evidence="1 2">NRBC 100945</strain>
    </source>
</reference>
<dbReference type="GO" id="GO:0005737">
    <property type="term" value="C:cytoplasm"/>
    <property type="evidence" value="ECO:0007669"/>
    <property type="project" value="TreeGrafter"/>
</dbReference>
<dbReference type="AlphaFoldDB" id="A0A2S4KW52"/>
<protein>
    <submittedName>
        <fullName evidence="1">Phosphoglycerate mutase family protein</fullName>
    </submittedName>
</protein>
<dbReference type="EMBL" id="PKSG01000525">
    <property type="protein sequence ID" value="POR34416.1"/>
    <property type="molecule type" value="Genomic_DNA"/>
</dbReference>
<organism evidence="1 2">
    <name type="scientific">Tolypocladium paradoxum</name>
    <dbReference type="NCBI Taxonomy" id="94208"/>
    <lineage>
        <taxon>Eukaryota</taxon>
        <taxon>Fungi</taxon>
        <taxon>Dikarya</taxon>
        <taxon>Ascomycota</taxon>
        <taxon>Pezizomycotina</taxon>
        <taxon>Sordariomycetes</taxon>
        <taxon>Hypocreomycetidae</taxon>
        <taxon>Hypocreales</taxon>
        <taxon>Ophiocordycipitaceae</taxon>
        <taxon>Tolypocladium</taxon>
    </lineage>
</organism>
<sequence>MAPTIHLVRHAQGVHNLCVENEAIRDPDLTPLGEQQCAALRASFPHHARVARLVASPLRRTLSTCVAAFGAPALYPLAALDVLQEVSDAPCDLGSGPERLRAEFGDRVDLARVRPGWTDKGEGSVFEPTLEALTARAREARRALREIAGSGDHHVVAVSHGGFLHFVTDDWQGIPAGGATGWANCECRSYHFVDPTGADEDAALVETEESWRRRRLTQKPPSALEQRELRAALQRRIIPTLKVKA</sequence>
<keyword evidence="2" id="KW-1185">Reference proteome</keyword>
<dbReference type="InterPro" id="IPR029033">
    <property type="entry name" value="His_PPase_superfam"/>
</dbReference>
<comment type="caution">
    <text evidence="1">The sequence shown here is derived from an EMBL/GenBank/DDBJ whole genome shotgun (WGS) entry which is preliminary data.</text>
</comment>